<dbReference type="GO" id="GO:0016491">
    <property type="term" value="F:oxidoreductase activity"/>
    <property type="evidence" value="ECO:0007669"/>
    <property type="project" value="TreeGrafter"/>
</dbReference>
<protein>
    <recommendedName>
        <fullName evidence="4">HEAT repeat domain-containing protein</fullName>
    </recommendedName>
</protein>
<dbReference type="PROSITE" id="PS50077">
    <property type="entry name" value="HEAT_REPEAT"/>
    <property type="match status" value="1"/>
</dbReference>
<dbReference type="Pfam" id="PF13646">
    <property type="entry name" value="HEAT_2"/>
    <property type="match status" value="2"/>
</dbReference>
<name>A0A7C7ZDN2_9ARCH</name>
<dbReference type="Gene3D" id="1.25.10.10">
    <property type="entry name" value="Leucine-rich Repeat Variant"/>
    <property type="match status" value="2"/>
</dbReference>
<dbReference type="AlphaFoldDB" id="A0A7C7ZDN2"/>
<dbReference type="EMBL" id="DUAV01000018">
    <property type="protein sequence ID" value="HIG63256.1"/>
    <property type="molecule type" value="Genomic_DNA"/>
</dbReference>
<evidence type="ECO:0000313" key="2">
    <source>
        <dbReference type="EMBL" id="HIG63256.1"/>
    </source>
</evidence>
<comment type="function">
    <text evidence="1">Catalyzes the hydroxylation of the N(6)-(4-aminobutyl)-L-lysine intermediate produced by deoxyhypusine synthase/DHPS on a critical lysine of the eukaryotic translation initiation factor 5A/eIF-5A. This is the second step of the post-translational modification of that lysine into an unusual amino acid residue named hypusine. Hypusination is unique to mature eIF-5A factor and is essential for its function.</text>
</comment>
<evidence type="ECO:0008006" key="4">
    <source>
        <dbReference type="Google" id="ProtNLM"/>
    </source>
</evidence>
<dbReference type="InterPro" id="IPR021133">
    <property type="entry name" value="HEAT_type_2"/>
</dbReference>
<sequence>MSWRDRFSELKDSVDEWRDGSADRSFDSQVEKHLTTLKSGSEQARAAAVKALLVQVQAAERWRDPIVKVLLGTLPEQPAQAQLEIIAALQVLRELLPERQDDFFAAIQETLDSPHREVRLHVVKLWTGLSIKSDKRRDETIPDLFELLDDDDKDVRYATQEALGRVLHKAPAQALPKLRDALKHRDWRVRYHAIVLLTALAGKQPQAAVKLAPAAVAALKSRDRVQERAAECVGVLGRHSPQAVAPAVSSLIRGLKSNSSELRKSCATALGRIGNRDALVVIQAVPHLAKALENDDWYIHVEVLKALGYIGANKPALVKPHLAIIRSRTTRAADRNITQTAKWALRKAGGS</sequence>
<reference evidence="3" key="1">
    <citation type="journal article" date="2019" name="bioRxiv">
        <title>Genome diversification in globally distributed novel marine Proteobacteria is linked to environmental adaptation.</title>
        <authorList>
            <person name="Zhou Z."/>
            <person name="Tran P.Q."/>
            <person name="Kieft K."/>
            <person name="Anantharaman K."/>
        </authorList>
    </citation>
    <scope>NUCLEOTIDE SEQUENCE [LARGE SCALE GENOMIC DNA]</scope>
</reference>
<proteinExistence type="predicted"/>
<dbReference type="InterPro" id="IPR016024">
    <property type="entry name" value="ARM-type_fold"/>
</dbReference>
<dbReference type="PANTHER" id="PTHR12697">
    <property type="entry name" value="PBS LYASE HEAT-LIKE PROTEIN"/>
    <property type="match status" value="1"/>
</dbReference>
<dbReference type="InterPro" id="IPR011989">
    <property type="entry name" value="ARM-like"/>
</dbReference>
<dbReference type="SUPFAM" id="SSF48371">
    <property type="entry name" value="ARM repeat"/>
    <property type="match status" value="1"/>
</dbReference>
<evidence type="ECO:0000256" key="1">
    <source>
        <dbReference type="ARBA" id="ARBA00045876"/>
    </source>
</evidence>
<dbReference type="PANTHER" id="PTHR12697:SF5">
    <property type="entry name" value="DEOXYHYPUSINE HYDROXYLASE"/>
    <property type="match status" value="1"/>
</dbReference>
<comment type="caution">
    <text evidence="2">The sequence shown here is derived from an EMBL/GenBank/DDBJ whole genome shotgun (WGS) entry which is preliminary data.</text>
</comment>
<evidence type="ECO:0000313" key="3">
    <source>
        <dbReference type="Proteomes" id="UP000589516"/>
    </source>
</evidence>
<accession>A0A7C7ZDN2</accession>
<dbReference type="Proteomes" id="UP000589516">
    <property type="component" value="Unassembled WGS sequence"/>
</dbReference>
<organism evidence="2 3">
    <name type="scientific">Marine Group III euryarchaeote</name>
    <dbReference type="NCBI Taxonomy" id="2173149"/>
    <lineage>
        <taxon>Archaea</taxon>
        <taxon>Methanobacteriati</taxon>
        <taxon>Thermoplasmatota</taxon>
        <taxon>Thermoplasmata</taxon>
        <taxon>Candidatus Thermoprofundales</taxon>
    </lineage>
</organism>
<gene>
    <name evidence="2" type="ORF">EYQ16_01890</name>
</gene>